<keyword evidence="2" id="KW-1185">Reference proteome</keyword>
<accession>A0AAW2GB23</accession>
<organism evidence="1 2">
    <name type="scientific">Cardiocondyla obscurior</name>
    <dbReference type="NCBI Taxonomy" id="286306"/>
    <lineage>
        <taxon>Eukaryota</taxon>
        <taxon>Metazoa</taxon>
        <taxon>Ecdysozoa</taxon>
        <taxon>Arthropoda</taxon>
        <taxon>Hexapoda</taxon>
        <taxon>Insecta</taxon>
        <taxon>Pterygota</taxon>
        <taxon>Neoptera</taxon>
        <taxon>Endopterygota</taxon>
        <taxon>Hymenoptera</taxon>
        <taxon>Apocrita</taxon>
        <taxon>Aculeata</taxon>
        <taxon>Formicoidea</taxon>
        <taxon>Formicidae</taxon>
        <taxon>Myrmicinae</taxon>
        <taxon>Cardiocondyla</taxon>
    </lineage>
</organism>
<comment type="caution">
    <text evidence="1">The sequence shown here is derived from an EMBL/GenBank/DDBJ whole genome shotgun (WGS) entry which is preliminary data.</text>
</comment>
<name>A0AAW2GB23_9HYME</name>
<proteinExistence type="predicted"/>
<dbReference type="Proteomes" id="UP001430953">
    <property type="component" value="Unassembled WGS sequence"/>
</dbReference>
<evidence type="ECO:0000313" key="1">
    <source>
        <dbReference type="EMBL" id="KAL0123477.1"/>
    </source>
</evidence>
<protein>
    <submittedName>
        <fullName evidence="1">Uncharacterized protein</fullName>
    </submittedName>
</protein>
<dbReference type="AlphaFoldDB" id="A0AAW2GB23"/>
<gene>
    <name evidence="1" type="ORF">PUN28_005769</name>
</gene>
<sequence>MYFCAPATRVYENFFSGRQHELPGRATGIFISREVRYETRLQSCARRLLPPATREKLHPSLATIYSDWNFFRLRIMRSKPTPSFEIKNTTLSLSLCLSLSRSLLPLFQQVLITRFVQRLRGDLCSRETEQNTV</sequence>
<reference evidence="1 2" key="1">
    <citation type="submission" date="2023-03" db="EMBL/GenBank/DDBJ databases">
        <title>High recombination rates correlate with genetic variation in Cardiocondyla obscurior ants.</title>
        <authorList>
            <person name="Errbii M."/>
        </authorList>
    </citation>
    <scope>NUCLEOTIDE SEQUENCE [LARGE SCALE GENOMIC DNA]</scope>
    <source>
        <strain evidence="1">Alpha-2009</strain>
        <tissue evidence="1">Whole body</tissue>
    </source>
</reference>
<dbReference type="EMBL" id="JADYXP020000005">
    <property type="protein sequence ID" value="KAL0123477.1"/>
    <property type="molecule type" value="Genomic_DNA"/>
</dbReference>
<evidence type="ECO:0000313" key="2">
    <source>
        <dbReference type="Proteomes" id="UP001430953"/>
    </source>
</evidence>